<dbReference type="OrthoDB" id="10030336at2759"/>
<dbReference type="Proteomes" id="UP000838756">
    <property type="component" value="Unassembled WGS sequence"/>
</dbReference>
<proteinExistence type="predicted"/>
<evidence type="ECO:0000256" key="1">
    <source>
        <dbReference type="SAM" id="MobiDB-lite"/>
    </source>
</evidence>
<keyword evidence="3" id="KW-1185">Reference proteome</keyword>
<name>A0A8S4QUP8_9NEOP</name>
<evidence type="ECO:0000313" key="3">
    <source>
        <dbReference type="Proteomes" id="UP000838756"/>
    </source>
</evidence>
<accession>A0A8S4QUP8</accession>
<dbReference type="EMBL" id="CAKXAJ010017690">
    <property type="protein sequence ID" value="CAH2217063.1"/>
    <property type="molecule type" value="Genomic_DNA"/>
</dbReference>
<sequence>MSNPKDHDNHRRNDLKSLPSEVLLKARSTLVSLVKSKQESQRKPSKEPKKKERLKSSKSEPDFDRKVKHRSRIDEPRDYVIPRPRPLSVGAMKRYEDETDFHCANYKEPSLYSKETNLRSQFNSTDDVCVQSRLVIP</sequence>
<evidence type="ECO:0000313" key="2">
    <source>
        <dbReference type="EMBL" id="CAH2217063.1"/>
    </source>
</evidence>
<protein>
    <submittedName>
        <fullName evidence="2">Jg8741 protein</fullName>
    </submittedName>
</protein>
<feature type="region of interest" description="Disordered" evidence="1">
    <location>
        <begin position="1"/>
        <end position="84"/>
    </location>
</feature>
<feature type="compositionally biased region" description="Basic and acidic residues" evidence="1">
    <location>
        <begin position="36"/>
        <end position="65"/>
    </location>
</feature>
<comment type="caution">
    <text evidence="2">The sequence shown here is derived from an EMBL/GenBank/DDBJ whole genome shotgun (WGS) entry which is preliminary data.</text>
</comment>
<organism evidence="2 3">
    <name type="scientific">Pararge aegeria aegeria</name>
    <dbReference type="NCBI Taxonomy" id="348720"/>
    <lineage>
        <taxon>Eukaryota</taxon>
        <taxon>Metazoa</taxon>
        <taxon>Ecdysozoa</taxon>
        <taxon>Arthropoda</taxon>
        <taxon>Hexapoda</taxon>
        <taxon>Insecta</taxon>
        <taxon>Pterygota</taxon>
        <taxon>Neoptera</taxon>
        <taxon>Endopterygota</taxon>
        <taxon>Lepidoptera</taxon>
        <taxon>Glossata</taxon>
        <taxon>Ditrysia</taxon>
        <taxon>Papilionoidea</taxon>
        <taxon>Nymphalidae</taxon>
        <taxon>Satyrinae</taxon>
        <taxon>Satyrini</taxon>
        <taxon>Parargina</taxon>
        <taxon>Pararge</taxon>
    </lineage>
</organism>
<feature type="non-terminal residue" evidence="2">
    <location>
        <position position="137"/>
    </location>
</feature>
<reference evidence="2" key="1">
    <citation type="submission" date="2022-03" db="EMBL/GenBank/DDBJ databases">
        <authorList>
            <person name="Lindestad O."/>
        </authorList>
    </citation>
    <scope>NUCLEOTIDE SEQUENCE</scope>
</reference>
<gene>
    <name evidence="2" type="primary">jg8741</name>
    <name evidence="2" type="ORF">PAEG_LOCUS4985</name>
</gene>
<feature type="compositionally biased region" description="Basic and acidic residues" evidence="1">
    <location>
        <begin position="1"/>
        <end position="15"/>
    </location>
</feature>
<dbReference type="AlphaFoldDB" id="A0A8S4QUP8"/>